<name>A0A0K2Y6T8_9HELI</name>
<comment type="function">
    <text evidence="5 7">Catalyzes the irreversible NADPH-dependent deamination of GMP to IMP. It functions in the conversion of nucleobase, nucleoside and nucleotide derivatives of G to A nucleotides, and in maintaining the intracellular balance of A and G nucleotides.</text>
</comment>
<dbReference type="PIRSF" id="PIRSF000235">
    <property type="entry name" value="GMP_reductase"/>
    <property type="match status" value="1"/>
</dbReference>
<evidence type="ECO:0000313" key="15">
    <source>
        <dbReference type="Proteomes" id="UP000043437"/>
    </source>
</evidence>
<dbReference type="InterPro" id="IPR001093">
    <property type="entry name" value="IMP_DH_GMPRt"/>
</dbReference>
<accession>A0A0K2Y6T8</accession>
<evidence type="ECO:0000259" key="10">
    <source>
        <dbReference type="Pfam" id="PF00478"/>
    </source>
</evidence>
<dbReference type="Proteomes" id="UP000045175">
    <property type="component" value="Unassembled WGS sequence"/>
</dbReference>
<feature type="binding site" evidence="7">
    <location>
        <begin position="106"/>
        <end position="129"/>
    </location>
    <ligand>
        <name>NADP(+)</name>
        <dbReference type="ChEBI" id="CHEBI:58349"/>
    </ligand>
</feature>
<keyword evidence="14" id="KW-1185">Reference proteome</keyword>
<dbReference type="PANTHER" id="PTHR43170:SF5">
    <property type="entry name" value="GMP REDUCTASE"/>
    <property type="match status" value="1"/>
</dbReference>
<evidence type="ECO:0000313" key="13">
    <source>
        <dbReference type="EMBL" id="CRI32279.1"/>
    </source>
</evidence>
<evidence type="ECO:0000256" key="3">
    <source>
        <dbReference type="ARBA" id="ARBA00022958"/>
    </source>
</evidence>
<dbReference type="InterPro" id="IPR013785">
    <property type="entry name" value="Aldolase_TIM"/>
</dbReference>
<gene>
    <name evidence="7" type="primary">guaC</name>
    <name evidence="11" type="ORF">HAL011_09720</name>
    <name evidence="12" type="ORF">HAL013_03550</name>
    <name evidence="13" type="ORF">HAL07_07540</name>
</gene>
<dbReference type="RefSeq" id="WP_053940853.1">
    <property type="nucleotide sequence ID" value="NZ_CDMG01000004.1"/>
</dbReference>
<dbReference type="InterPro" id="IPR005993">
    <property type="entry name" value="GMPR"/>
</dbReference>
<keyword evidence="3 7" id="KW-0630">Potassium</keyword>
<keyword evidence="2 7" id="KW-0521">NADP</keyword>
<dbReference type="EMBL" id="CDML01000034">
    <property type="protein sequence ID" value="CRF41185.1"/>
    <property type="molecule type" value="Genomic_DNA"/>
</dbReference>
<dbReference type="HAMAP" id="MF_00596">
    <property type="entry name" value="GMP_reduct_type1"/>
    <property type="match status" value="1"/>
</dbReference>
<feature type="binding site" evidence="7">
    <location>
        <begin position="214"/>
        <end position="237"/>
    </location>
    <ligand>
        <name>NADP(+)</name>
        <dbReference type="ChEBI" id="CHEBI:58349"/>
    </ligand>
</feature>
<dbReference type="PANTHER" id="PTHR43170">
    <property type="entry name" value="GMP REDUCTASE"/>
    <property type="match status" value="1"/>
</dbReference>
<evidence type="ECO:0000313" key="14">
    <source>
        <dbReference type="Proteomes" id="UP000038622"/>
    </source>
</evidence>
<reference evidence="15 16" key="3">
    <citation type="submission" date="2014-12" db="EMBL/GenBank/DDBJ databases">
        <authorList>
            <person name="Jaenicke S."/>
        </authorList>
    </citation>
    <scope>NUCLEOTIDE SEQUENCE [LARGE SCALE GENOMIC DNA]</scope>
</reference>
<evidence type="ECO:0000256" key="6">
    <source>
        <dbReference type="ARBA" id="ARBA00048616"/>
    </source>
</evidence>
<evidence type="ECO:0000256" key="2">
    <source>
        <dbReference type="ARBA" id="ARBA00022857"/>
    </source>
</evidence>
<dbReference type="PROSITE" id="PS00487">
    <property type="entry name" value="IMP_DH_GMP_RED"/>
    <property type="match status" value="1"/>
</dbReference>
<evidence type="ECO:0000256" key="1">
    <source>
        <dbReference type="ARBA" id="ARBA00022723"/>
    </source>
</evidence>
<dbReference type="OrthoDB" id="9805398at2"/>
<dbReference type="SMART" id="SM01240">
    <property type="entry name" value="IMPDH"/>
    <property type="match status" value="1"/>
</dbReference>
<evidence type="ECO:0000256" key="8">
    <source>
        <dbReference type="PIRSR" id="PIRSR000235-1"/>
    </source>
</evidence>
<comment type="catalytic activity">
    <reaction evidence="6 7">
        <text>IMP + NH4(+) + NADP(+) = GMP + NADPH + 2 H(+)</text>
        <dbReference type="Rhea" id="RHEA:17185"/>
        <dbReference type="ChEBI" id="CHEBI:15378"/>
        <dbReference type="ChEBI" id="CHEBI:28938"/>
        <dbReference type="ChEBI" id="CHEBI:57783"/>
        <dbReference type="ChEBI" id="CHEBI:58053"/>
        <dbReference type="ChEBI" id="CHEBI:58115"/>
        <dbReference type="ChEBI" id="CHEBI:58349"/>
        <dbReference type="EC" id="1.7.1.7"/>
    </reaction>
</comment>
<dbReference type="EMBL" id="CDMH01000017">
    <property type="protein sequence ID" value="CRF42193.1"/>
    <property type="molecule type" value="Genomic_DNA"/>
</dbReference>
<reference evidence="14" key="2">
    <citation type="submission" date="2014-12" db="EMBL/GenBank/DDBJ databases">
        <authorList>
            <person name="Smet A."/>
        </authorList>
    </citation>
    <scope>NUCLEOTIDE SEQUENCE [LARGE SCALE GENOMIC DNA]</scope>
</reference>
<dbReference type="InterPro" id="IPR015875">
    <property type="entry name" value="IMP_DH/GMP_Rdtase_CS"/>
</dbReference>
<evidence type="ECO:0000256" key="5">
    <source>
        <dbReference type="ARBA" id="ARBA00037691"/>
    </source>
</evidence>
<evidence type="ECO:0000256" key="7">
    <source>
        <dbReference type="HAMAP-Rule" id="MF_00596"/>
    </source>
</evidence>
<dbReference type="STRING" id="1578720.HAL011_09720"/>
<dbReference type="NCBIfam" id="NF003470">
    <property type="entry name" value="PRK05096.1"/>
    <property type="match status" value="1"/>
</dbReference>
<keyword evidence="1 7" id="KW-0479">Metal-binding</keyword>
<evidence type="ECO:0000256" key="4">
    <source>
        <dbReference type="ARBA" id="ARBA00023002"/>
    </source>
</evidence>
<evidence type="ECO:0000313" key="11">
    <source>
        <dbReference type="EMBL" id="CRF41185.1"/>
    </source>
</evidence>
<feature type="active site" description="Thioimidate intermediate" evidence="7 8">
    <location>
        <position position="184"/>
    </location>
</feature>
<comment type="similarity">
    <text evidence="7">Belongs to the IMPDH/GMPR family. GuaC type 1 subfamily.</text>
</comment>
<dbReference type="Pfam" id="PF00478">
    <property type="entry name" value="IMPDH"/>
    <property type="match status" value="1"/>
</dbReference>
<dbReference type="GO" id="GO:1902560">
    <property type="term" value="C:GMP reductase complex"/>
    <property type="evidence" value="ECO:0007669"/>
    <property type="project" value="InterPro"/>
</dbReference>
<dbReference type="Proteomes" id="UP000038622">
    <property type="component" value="Unassembled WGS sequence"/>
</dbReference>
<dbReference type="GO" id="GO:0003920">
    <property type="term" value="F:GMP reductase activity"/>
    <property type="evidence" value="ECO:0007669"/>
    <property type="project" value="UniProtKB-UniRule"/>
</dbReference>
<dbReference type="SUPFAM" id="SSF51412">
    <property type="entry name" value="Inosine monophosphate dehydrogenase (IMPDH)"/>
    <property type="match status" value="1"/>
</dbReference>
<feature type="binding site" evidence="7 9">
    <location>
        <position position="181"/>
    </location>
    <ligand>
        <name>K(+)</name>
        <dbReference type="ChEBI" id="CHEBI:29103"/>
    </ligand>
</feature>
<dbReference type="GO" id="GO:0046872">
    <property type="term" value="F:metal ion binding"/>
    <property type="evidence" value="ECO:0007669"/>
    <property type="project" value="UniProtKB-KW"/>
</dbReference>
<dbReference type="EC" id="1.7.1.7" evidence="7"/>
<sequence>MHMDAHEYLDFEDVLIKPRRSPINSRQEVDLTRSFKTKSGFVLNGVGVMAANMDSVGTFSMAKALAQEKMFTALHKFYTLEQWVAFAKENPQVLPYVFATIGSSQAELEKLERILEAIPVLTNICIDIANGYSAHFLPHIAKVREKFPNKVLMAGNVVGAEMSEALVQAGADIVKVGIGPGSVCTTRKMTGVGVPQFSAIVECAQAAHALGGLVCGDGGCACVGDIAKALAGGADFVMLGGMLAGHAESEAKIVEKEGKAYALFYGMSSFTAMQEHHGGVRSYRASEGKEVYLPFRGAVASSLQEILGGLRSTCAYVGAINLEELPKRAIFIRVRRQINPIYNHLEAPHGS</sequence>
<dbReference type="Proteomes" id="UP000043437">
    <property type="component" value="Unassembled WGS sequence"/>
</dbReference>
<keyword evidence="4 7" id="KW-0560">Oxidoreductase</keyword>
<dbReference type="EMBL" id="CDMG01000004">
    <property type="protein sequence ID" value="CRI32279.1"/>
    <property type="molecule type" value="Genomic_DNA"/>
</dbReference>
<reference evidence="13" key="1">
    <citation type="submission" date="2014-12" db="EMBL/GenBank/DDBJ databases">
        <title>Whole genome sequences of four Staphylococcus schleiferi canine isolates.</title>
        <authorList>
            <person name="Misic A.M."/>
            <person name="Cain C."/>
            <person name="Morris D.O."/>
            <person name="Rankin S."/>
            <person name="Beiting D."/>
        </authorList>
    </citation>
    <scope>NUCLEOTIDE SEQUENCE</scope>
    <source>
        <strain evidence="11">ASB11</strain>
        <strain evidence="12">ASB13</strain>
        <strain evidence="13">ASB7</strain>
    </source>
</reference>
<evidence type="ECO:0000313" key="16">
    <source>
        <dbReference type="Proteomes" id="UP000045175"/>
    </source>
</evidence>
<proteinExistence type="inferred from homology"/>
<feature type="binding site" evidence="7 9">
    <location>
        <position position="179"/>
    </location>
    <ligand>
        <name>K(+)</name>
        <dbReference type="ChEBI" id="CHEBI:29103"/>
    </ligand>
</feature>
<dbReference type="GeneID" id="82131730"/>
<dbReference type="InterPro" id="IPR050139">
    <property type="entry name" value="GMP_reductase"/>
</dbReference>
<feature type="domain" description="IMP dehydrogenase/GMP reductase" evidence="10">
    <location>
        <begin position="9"/>
        <end position="334"/>
    </location>
</feature>
<protein>
    <recommendedName>
        <fullName evidence="7">GMP reductase</fullName>
        <ecNumber evidence="7">1.7.1.7</ecNumber>
    </recommendedName>
    <alternativeName>
        <fullName evidence="7">Guanosine 5'-monophosphate oxidoreductase</fullName>
        <shortName evidence="7">Guanosine monophosphate reductase</shortName>
    </alternativeName>
</protein>
<organism evidence="13 15">
    <name type="scientific">Helicobacter ailurogastricus</name>
    <dbReference type="NCBI Taxonomy" id="1578720"/>
    <lineage>
        <taxon>Bacteria</taxon>
        <taxon>Pseudomonadati</taxon>
        <taxon>Campylobacterota</taxon>
        <taxon>Epsilonproteobacteria</taxon>
        <taxon>Campylobacterales</taxon>
        <taxon>Helicobacteraceae</taxon>
        <taxon>Helicobacter</taxon>
    </lineage>
</organism>
<evidence type="ECO:0000256" key="9">
    <source>
        <dbReference type="PIRSR" id="PIRSR000235-3"/>
    </source>
</evidence>
<comment type="subunit">
    <text evidence="7">Homotetramer.</text>
</comment>
<dbReference type="CDD" id="cd00381">
    <property type="entry name" value="IMPDH"/>
    <property type="match status" value="1"/>
</dbReference>
<dbReference type="GO" id="GO:0006163">
    <property type="term" value="P:purine nucleotide metabolic process"/>
    <property type="evidence" value="ECO:0007669"/>
    <property type="project" value="UniProtKB-UniRule"/>
</dbReference>
<dbReference type="Gene3D" id="3.20.20.70">
    <property type="entry name" value="Aldolase class I"/>
    <property type="match status" value="1"/>
</dbReference>
<evidence type="ECO:0000313" key="12">
    <source>
        <dbReference type="EMBL" id="CRF42193.1"/>
    </source>
</evidence>
<dbReference type="AlphaFoldDB" id="A0A0K2Y6T8"/>